<dbReference type="InterPro" id="IPR048933">
    <property type="entry name" value="B_lactamase-like_C"/>
</dbReference>
<dbReference type="CDD" id="cd07725">
    <property type="entry name" value="TTHA1429-like_MBL-fold"/>
    <property type="match status" value="1"/>
</dbReference>
<dbReference type="SMART" id="SM00849">
    <property type="entry name" value="Lactamase_B"/>
    <property type="match status" value="1"/>
</dbReference>
<organism evidence="2 3">
    <name type="scientific">Bradyrhizobium elkanii</name>
    <dbReference type="NCBI Taxonomy" id="29448"/>
    <lineage>
        <taxon>Bacteria</taxon>
        <taxon>Pseudomonadati</taxon>
        <taxon>Pseudomonadota</taxon>
        <taxon>Alphaproteobacteria</taxon>
        <taxon>Hyphomicrobiales</taxon>
        <taxon>Nitrobacteraceae</taxon>
        <taxon>Bradyrhizobium</taxon>
    </lineage>
</organism>
<feature type="domain" description="Metallo-beta-lactamase" evidence="1">
    <location>
        <begin position="46"/>
        <end position="263"/>
    </location>
</feature>
<dbReference type="InterPro" id="IPR050662">
    <property type="entry name" value="Sec-metab_biosynth-thioest"/>
</dbReference>
<protein>
    <submittedName>
        <fullName evidence="2">MBL fold metallo-hydrolase</fullName>
    </submittedName>
</protein>
<dbReference type="AlphaFoldDB" id="A0A4U6S4N9"/>
<dbReference type="Proteomes" id="UP000305095">
    <property type="component" value="Unassembled WGS sequence"/>
</dbReference>
<reference evidence="2 3" key="1">
    <citation type="submission" date="2019-05" db="EMBL/GenBank/DDBJ databases">
        <title>Draft Genome of Bradyrhizobium elkanii strain SEMIA 938, Used in Commercial Inoculants for Lupinus spp. in Brazil.</title>
        <authorList>
            <person name="Hungria M."/>
            <person name="Delamuta J.R.M."/>
            <person name="Ribeiro R.A."/>
            <person name="Nogueira M.A."/>
        </authorList>
    </citation>
    <scope>NUCLEOTIDE SEQUENCE [LARGE SCALE GENOMIC DNA]</scope>
    <source>
        <strain evidence="2 3">Semia 938</strain>
    </source>
</reference>
<dbReference type="InterPro" id="IPR001279">
    <property type="entry name" value="Metallo-B-lactamas"/>
</dbReference>
<accession>A0A4U6S4N9</accession>
<dbReference type="EMBL" id="SZZP01000004">
    <property type="protein sequence ID" value="TKV82220.1"/>
    <property type="molecule type" value="Genomic_DNA"/>
</dbReference>
<dbReference type="Pfam" id="PF21221">
    <property type="entry name" value="B_lactamase-like_C"/>
    <property type="match status" value="1"/>
</dbReference>
<dbReference type="PANTHER" id="PTHR23131">
    <property type="entry name" value="ENDORIBONUCLEASE LACTB2"/>
    <property type="match status" value="1"/>
</dbReference>
<dbReference type="GO" id="GO:0016787">
    <property type="term" value="F:hydrolase activity"/>
    <property type="evidence" value="ECO:0007669"/>
    <property type="project" value="UniProtKB-KW"/>
</dbReference>
<proteinExistence type="predicted"/>
<dbReference type="Pfam" id="PF00753">
    <property type="entry name" value="Lactamase_B"/>
    <property type="match status" value="1"/>
</dbReference>
<evidence type="ECO:0000259" key="1">
    <source>
        <dbReference type="SMART" id="SM00849"/>
    </source>
</evidence>
<evidence type="ECO:0000313" key="3">
    <source>
        <dbReference type="Proteomes" id="UP000305095"/>
    </source>
</evidence>
<sequence length="351" mass="39642">MTLHTRPDQPRQLTFPFETPPAYGEVFEIAPGLRWLRIPLPYRLDHVNIYLLEDEGGWAIFDTGIRTAEAQAVWDRLFAGPLAGVRITRVIVSHFHPDHIGLAGWLCARFNVPLLTSYSTYAACKMLSLDPHSTASEQNRSFYLRYGMTPDTASIVATHGLDYLREVTPLPETFYRLLMGDTLNVGPRRFRVLSADGHAPEQILLYCPEEALLLAADQVLEKITPNISVWAEEPTGDPLGHYMRTLRGMTSEIPDDVLVLPGHRRPFQGLHQRCAEILAHHEERCRQAIEACREGPKSVDELVPALFHSRNLTAHEMSFAFTETLAHVNRLIRRGDLAWSVDAGRPVCRLP</sequence>
<dbReference type="RefSeq" id="WP_137477462.1">
    <property type="nucleotide sequence ID" value="NZ_SZZP01000004.1"/>
</dbReference>
<dbReference type="PANTHER" id="PTHR23131:SF4">
    <property type="entry name" value="METALLO-BETA-LACTAMASE SUPERFAMILY POTEIN"/>
    <property type="match status" value="1"/>
</dbReference>
<dbReference type="Gene3D" id="3.60.15.10">
    <property type="entry name" value="Ribonuclease Z/Hydroxyacylglutathione hydrolase-like"/>
    <property type="match status" value="1"/>
</dbReference>
<keyword evidence="2" id="KW-0378">Hydrolase</keyword>
<dbReference type="InterPro" id="IPR036388">
    <property type="entry name" value="WH-like_DNA-bd_sf"/>
</dbReference>
<dbReference type="SUPFAM" id="SSF56281">
    <property type="entry name" value="Metallo-hydrolase/oxidoreductase"/>
    <property type="match status" value="1"/>
</dbReference>
<evidence type="ECO:0000313" key="2">
    <source>
        <dbReference type="EMBL" id="TKV82220.1"/>
    </source>
</evidence>
<dbReference type="Gene3D" id="1.10.10.10">
    <property type="entry name" value="Winged helix-like DNA-binding domain superfamily/Winged helix DNA-binding domain"/>
    <property type="match status" value="1"/>
</dbReference>
<name>A0A4U6S4N9_BRAEL</name>
<gene>
    <name evidence="2" type="ORF">FDV58_06890</name>
</gene>
<dbReference type="InterPro" id="IPR036866">
    <property type="entry name" value="RibonucZ/Hydroxyglut_hydro"/>
</dbReference>
<comment type="caution">
    <text evidence="2">The sequence shown here is derived from an EMBL/GenBank/DDBJ whole genome shotgun (WGS) entry which is preliminary data.</text>
</comment>